<comment type="caution">
    <text evidence="3">The sequence shown here is derived from an EMBL/GenBank/DDBJ whole genome shotgun (WGS) entry which is preliminary data.</text>
</comment>
<keyword evidence="4" id="KW-1185">Reference proteome</keyword>
<accession>A0AAN7U2U3</accession>
<feature type="region of interest" description="Disordered" evidence="2">
    <location>
        <begin position="83"/>
        <end position="106"/>
    </location>
</feature>
<feature type="coiled-coil region" evidence="1">
    <location>
        <begin position="20"/>
        <end position="61"/>
    </location>
</feature>
<organism evidence="3 4">
    <name type="scientific">Dictyostelium firmibasis</name>
    <dbReference type="NCBI Taxonomy" id="79012"/>
    <lineage>
        <taxon>Eukaryota</taxon>
        <taxon>Amoebozoa</taxon>
        <taxon>Evosea</taxon>
        <taxon>Eumycetozoa</taxon>
        <taxon>Dictyostelia</taxon>
        <taxon>Dictyosteliales</taxon>
        <taxon>Dictyosteliaceae</taxon>
        <taxon>Dictyostelium</taxon>
    </lineage>
</organism>
<name>A0AAN7U2U3_9MYCE</name>
<evidence type="ECO:0000313" key="4">
    <source>
        <dbReference type="Proteomes" id="UP001344447"/>
    </source>
</evidence>
<dbReference type="AlphaFoldDB" id="A0AAN7U2U3"/>
<keyword evidence="1" id="KW-0175">Coiled coil</keyword>
<dbReference type="Proteomes" id="UP001344447">
    <property type="component" value="Unassembled WGS sequence"/>
</dbReference>
<sequence>MEESKTTESTNEGGFFDEIIKKTNQLLAKEKDLREKYNKEISSQQDQIDELKKKMNEIHLTFSQQKDILYKDFKNSIKLLKEQTGLPLHPEKEKGFKKDEEKAKTD</sequence>
<feature type="compositionally biased region" description="Basic and acidic residues" evidence="2">
    <location>
        <begin position="89"/>
        <end position="106"/>
    </location>
</feature>
<gene>
    <name evidence="3" type="ORF">RB653_000194</name>
</gene>
<dbReference type="EMBL" id="JAVFKY010000002">
    <property type="protein sequence ID" value="KAK5580181.1"/>
    <property type="molecule type" value="Genomic_DNA"/>
</dbReference>
<protein>
    <submittedName>
        <fullName evidence="3">Uncharacterized protein</fullName>
    </submittedName>
</protein>
<reference evidence="3 4" key="1">
    <citation type="submission" date="2023-11" db="EMBL/GenBank/DDBJ databases">
        <title>Dfirmibasis_genome.</title>
        <authorList>
            <person name="Edelbroek B."/>
            <person name="Kjellin J."/>
            <person name="Jerlstrom-Hultqvist J."/>
            <person name="Soderbom F."/>
        </authorList>
    </citation>
    <scope>NUCLEOTIDE SEQUENCE [LARGE SCALE GENOMIC DNA]</scope>
    <source>
        <strain evidence="3 4">TNS-C-14</strain>
    </source>
</reference>
<evidence type="ECO:0000256" key="1">
    <source>
        <dbReference type="SAM" id="Coils"/>
    </source>
</evidence>
<proteinExistence type="predicted"/>
<evidence type="ECO:0000313" key="3">
    <source>
        <dbReference type="EMBL" id="KAK5580181.1"/>
    </source>
</evidence>
<evidence type="ECO:0000256" key="2">
    <source>
        <dbReference type="SAM" id="MobiDB-lite"/>
    </source>
</evidence>